<proteinExistence type="predicted"/>
<dbReference type="AlphaFoldDB" id="B9D0Y4"/>
<gene>
    <name evidence="1" type="ORF">CAMRE0001_2790</name>
</gene>
<dbReference type="EMBL" id="ACFU01000007">
    <property type="protein sequence ID" value="EEF14319.1"/>
    <property type="molecule type" value="Genomic_DNA"/>
</dbReference>
<evidence type="ECO:0000313" key="2">
    <source>
        <dbReference type="Proteomes" id="UP000003082"/>
    </source>
</evidence>
<sequence>MPFCAFFKQFNDKAKNFDYFALAIALVRVIPSKSRLIGRR</sequence>
<protein>
    <submittedName>
        <fullName evidence="1">Uncharacterized protein</fullName>
    </submittedName>
</protein>
<dbReference type="STRING" id="553218.CAMRE0001_2790"/>
<name>B9D0Y4_CAMRE</name>
<reference evidence="1 2" key="1">
    <citation type="submission" date="2008-08" db="EMBL/GenBank/DDBJ databases">
        <authorList>
            <person name="Madupu R."/>
            <person name="Durkin A.S."/>
            <person name="Torralba M."/>
            <person name="Methe B."/>
            <person name="Sutton G.G."/>
            <person name="Strausberg R.L."/>
            <person name="Nelson K.E."/>
        </authorList>
    </citation>
    <scope>NUCLEOTIDE SEQUENCE [LARGE SCALE GENOMIC DNA]</scope>
    <source>
        <strain evidence="1 2">RM3267</strain>
    </source>
</reference>
<organism evidence="1 2">
    <name type="scientific">Campylobacter rectus RM3267</name>
    <dbReference type="NCBI Taxonomy" id="553218"/>
    <lineage>
        <taxon>Bacteria</taxon>
        <taxon>Pseudomonadati</taxon>
        <taxon>Campylobacterota</taxon>
        <taxon>Epsilonproteobacteria</taxon>
        <taxon>Campylobacterales</taxon>
        <taxon>Campylobacteraceae</taxon>
        <taxon>Campylobacter</taxon>
    </lineage>
</organism>
<comment type="caution">
    <text evidence="1">The sequence shown here is derived from an EMBL/GenBank/DDBJ whole genome shotgun (WGS) entry which is preliminary data.</text>
</comment>
<evidence type="ECO:0000313" key="1">
    <source>
        <dbReference type="EMBL" id="EEF14319.1"/>
    </source>
</evidence>
<keyword evidence="2" id="KW-1185">Reference proteome</keyword>
<accession>B9D0Y4</accession>
<dbReference type="Proteomes" id="UP000003082">
    <property type="component" value="Unassembled WGS sequence"/>
</dbReference>